<feature type="compositionally biased region" description="Basic and acidic residues" evidence="1">
    <location>
        <begin position="118"/>
        <end position="131"/>
    </location>
</feature>
<feature type="compositionally biased region" description="Polar residues" evidence="1">
    <location>
        <begin position="76"/>
        <end position="88"/>
    </location>
</feature>
<feature type="compositionally biased region" description="Polar residues" evidence="1">
    <location>
        <begin position="643"/>
        <end position="663"/>
    </location>
</feature>
<name>A0A2P7YM34_9ASCO</name>
<feature type="region of interest" description="Disordered" evidence="1">
    <location>
        <begin position="571"/>
        <end position="590"/>
    </location>
</feature>
<accession>A0A2P7YM34</accession>
<comment type="caution">
    <text evidence="2">The sequence shown here is derived from an EMBL/GenBank/DDBJ whole genome shotgun (WGS) entry which is preliminary data.</text>
</comment>
<feature type="region of interest" description="Disordered" evidence="1">
    <location>
        <begin position="22"/>
        <end position="131"/>
    </location>
</feature>
<dbReference type="RefSeq" id="XP_024712870.1">
    <property type="nucleotide sequence ID" value="XM_024858783.1"/>
</dbReference>
<feature type="region of interest" description="Disordered" evidence="1">
    <location>
        <begin position="630"/>
        <end position="663"/>
    </location>
</feature>
<evidence type="ECO:0000256" key="1">
    <source>
        <dbReference type="SAM" id="MobiDB-lite"/>
    </source>
</evidence>
<dbReference type="OrthoDB" id="4026687at2759"/>
<feature type="compositionally biased region" description="Polar residues" evidence="1">
    <location>
        <begin position="385"/>
        <end position="400"/>
    </location>
</feature>
<feature type="compositionally biased region" description="Low complexity" evidence="1">
    <location>
        <begin position="39"/>
        <end position="60"/>
    </location>
</feature>
<evidence type="ECO:0000313" key="2">
    <source>
        <dbReference type="EMBL" id="PSK37019.1"/>
    </source>
</evidence>
<feature type="compositionally biased region" description="Polar residues" evidence="1">
    <location>
        <begin position="347"/>
        <end position="358"/>
    </location>
</feature>
<feature type="compositionally biased region" description="Polar residues" evidence="1">
    <location>
        <begin position="214"/>
        <end position="228"/>
    </location>
</feature>
<feature type="region of interest" description="Disordered" evidence="1">
    <location>
        <begin position="161"/>
        <end position="248"/>
    </location>
</feature>
<dbReference type="GeneID" id="36566832"/>
<dbReference type="STRING" id="418784.A0A2P7YM34"/>
<feature type="region of interest" description="Disordered" evidence="1">
    <location>
        <begin position="385"/>
        <end position="404"/>
    </location>
</feature>
<dbReference type="EMBL" id="PYFQ01000009">
    <property type="protein sequence ID" value="PSK37019.1"/>
    <property type="molecule type" value="Genomic_DNA"/>
</dbReference>
<evidence type="ECO:0000313" key="3">
    <source>
        <dbReference type="Proteomes" id="UP000241107"/>
    </source>
</evidence>
<feature type="region of interest" description="Disordered" evidence="1">
    <location>
        <begin position="521"/>
        <end position="549"/>
    </location>
</feature>
<dbReference type="AlphaFoldDB" id="A0A2P7YM34"/>
<dbReference type="VEuPathDB" id="FungiDB:C7M61_003444"/>
<sequence>MEREKRSSRLLGSRLSSIFTSLDYSQGQPEHHEARSIQSKLSSGSLNPLSKPPLSNLPMLYQSDPKRDLKNKLPSDTHSMSTFSNESVSLPKPARKLTRKPPPPGDDLDSFKLSHSNDSAKPHAVALKERKYGTSIDTAATKADSLDEIICTLEDEIHDMMNFRKSSQQRGGTTSEEVQREPSAPVNADSIRSSDRDSGSESQRLFFVGDLGPTQLSQPDHLSNSTSREPAPTTHFNPYQFPPTAENEPVFDDQLKFGNQIDTEYGEPSSENIASTAQHEAYQLRPTSLVSVESLHFVDTMGEPIHNVETNHSSVRSNMMSENQSQLSMSLTSKIESQDLQGPPHASSRSTHTSSQVFESDPARSKPPSPHSTYPTELLHEVLTSGSTGGNVATNSSNPTLDRVQPSIRANYPHQTRQPLRSAPTFTSIASDSTFSKALVTSTPANTFHRKSLSISSIFSTNSNRHITLAALKKSISLRPGEGERSNYVQTVRRNAGTSYNDLGPETWKLPVGILPVDKRQLTPSNDRYNRLRGNRKNQSSGVGLKHGHLAPRLLATEVDESEGLNKFGSLGRSSTFQRHEGKQITPVSLSRLTLPSTALSRGNSLRQNSNAPSRTGSFAGSVLSSILPSTTSTTPVRDSGSHVDSQSHLSRHTLTSSRHSVGSISEARLTEGYYQHPGYRYDEEMEETDRFSPSTDGTMHQDFEEEDEVQKPRLVLANPDSESSDNE</sequence>
<gene>
    <name evidence="2" type="ORF">C7M61_003444</name>
</gene>
<reference evidence="2 3" key="1">
    <citation type="submission" date="2018-03" db="EMBL/GenBank/DDBJ databases">
        <title>Candida pseudohaemulonii genome assembly and annotation.</title>
        <authorList>
            <person name="Munoz J.F."/>
            <person name="Gade L.G."/>
            <person name="Chow N.A."/>
            <person name="Litvintseva A.P."/>
            <person name="Loparev V.N."/>
            <person name="Cuomo C.A."/>
        </authorList>
    </citation>
    <scope>NUCLEOTIDE SEQUENCE [LARGE SCALE GENOMIC DNA]</scope>
    <source>
        <strain evidence="2 3">B12108</strain>
    </source>
</reference>
<organism evidence="2 3">
    <name type="scientific">Candidozyma pseudohaemuli</name>
    <dbReference type="NCBI Taxonomy" id="418784"/>
    <lineage>
        <taxon>Eukaryota</taxon>
        <taxon>Fungi</taxon>
        <taxon>Dikarya</taxon>
        <taxon>Ascomycota</taxon>
        <taxon>Saccharomycotina</taxon>
        <taxon>Pichiomycetes</taxon>
        <taxon>Metschnikowiaceae</taxon>
        <taxon>Candidozyma</taxon>
    </lineage>
</organism>
<feature type="region of interest" description="Disordered" evidence="1">
    <location>
        <begin position="335"/>
        <end position="375"/>
    </location>
</feature>
<feature type="compositionally biased region" description="Basic and acidic residues" evidence="1">
    <location>
        <begin position="64"/>
        <end position="75"/>
    </location>
</feature>
<feature type="region of interest" description="Disordered" evidence="1">
    <location>
        <begin position="685"/>
        <end position="728"/>
    </location>
</feature>
<proteinExistence type="predicted"/>
<feature type="compositionally biased region" description="Polar residues" evidence="1">
    <location>
        <begin position="164"/>
        <end position="176"/>
    </location>
</feature>
<protein>
    <submittedName>
        <fullName evidence="2">Uncharacterized protein</fullName>
    </submittedName>
</protein>
<dbReference type="Proteomes" id="UP000241107">
    <property type="component" value="Unassembled WGS sequence"/>
</dbReference>
<keyword evidence="3" id="KW-1185">Reference proteome</keyword>